<comment type="caution">
    <text evidence="10">The sequence shown here is derived from an EMBL/GenBank/DDBJ whole genome shotgun (WGS) entry which is preliminary data.</text>
</comment>
<proteinExistence type="inferred from homology"/>
<evidence type="ECO:0000259" key="9">
    <source>
        <dbReference type="PROSITE" id="PS50850"/>
    </source>
</evidence>
<evidence type="ECO:0000313" key="10">
    <source>
        <dbReference type="EMBL" id="RRJ19672.1"/>
    </source>
</evidence>
<evidence type="ECO:0000256" key="5">
    <source>
        <dbReference type="ARBA" id="ARBA00022692"/>
    </source>
</evidence>
<evidence type="ECO:0000256" key="8">
    <source>
        <dbReference type="SAM" id="Phobius"/>
    </source>
</evidence>
<feature type="transmembrane region" description="Helical" evidence="8">
    <location>
        <begin position="363"/>
        <end position="386"/>
    </location>
</feature>
<feature type="transmembrane region" description="Helical" evidence="8">
    <location>
        <begin position="280"/>
        <end position="298"/>
    </location>
</feature>
<accession>A0A3P3QEN8</accession>
<evidence type="ECO:0000256" key="4">
    <source>
        <dbReference type="ARBA" id="ARBA00022475"/>
    </source>
</evidence>
<feature type="transmembrane region" description="Helical" evidence="8">
    <location>
        <begin position="245"/>
        <end position="268"/>
    </location>
</feature>
<dbReference type="Gene3D" id="1.20.1250.20">
    <property type="entry name" value="MFS general substrate transporter like domains"/>
    <property type="match status" value="1"/>
</dbReference>
<dbReference type="InterPro" id="IPR011701">
    <property type="entry name" value="MFS"/>
</dbReference>
<organism evidence="10 11">
    <name type="scientific">Rheinheimera mesophila</name>
    <dbReference type="NCBI Taxonomy" id="1547515"/>
    <lineage>
        <taxon>Bacteria</taxon>
        <taxon>Pseudomonadati</taxon>
        <taxon>Pseudomonadota</taxon>
        <taxon>Gammaproteobacteria</taxon>
        <taxon>Chromatiales</taxon>
        <taxon>Chromatiaceae</taxon>
        <taxon>Rheinheimera</taxon>
    </lineage>
</organism>
<dbReference type="Proteomes" id="UP000276260">
    <property type="component" value="Unassembled WGS sequence"/>
</dbReference>
<dbReference type="Pfam" id="PF07690">
    <property type="entry name" value="MFS_1"/>
    <property type="match status" value="1"/>
</dbReference>
<comment type="similarity">
    <text evidence="2">Belongs to the major facilitator superfamily.</text>
</comment>
<dbReference type="GO" id="GO:0005886">
    <property type="term" value="C:plasma membrane"/>
    <property type="evidence" value="ECO:0007669"/>
    <property type="project" value="UniProtKB-SubCell"/>
</dbReference>
<sequence length="397" mass="43781">MIEKNTPAFYAASFALCLAAVFVFANLHMLQPLLPLLSHEFQLTPLQTSWSYAIGTLALGLSLLVYGALSDAYGRRTLLLWSLAGMALSTLALTQVESYHSLLILRALQGFCLGGLPAIAIAYMGEEFSKTAMVVAVGYYISANSLGGISGRLLSGWFAELNHWQWVFWPMGLGSVLCTYLVWRYLPKSSYFQKQPFELKQAMSDNWFHLRQKTLLLTYLIGGLNFFIFLNQYTFVAFRLAEAPYFLSSGWIGLLFVTYLTGTVGSALSGKVGQKIHPALGMALGIMIMMLGTVLTLYDALPLIVSGFFISAFGFFLCHSLASGWVNQQAIKAKASASALYLVFYYVGASSGGLYLSPFWQHWGWNGVVLGSLFMFTLTLLLSLWLNRSAIKSVVST</sequence>
<evidence type="ECO:0000313" key="11">
    <source>
        <dbReference type="Proteomes" id="UP000276260"/>
    </source>
</evidence>
<feature type="transmembrane region" description="Helical" evidence="8">
    <location>
        <begin position="166"/>
        <end position="186"/>
    </location>
</feature>
<feature type="transmembrane region" description="Helical" evidence="8">
    <location>
        <begin position="102"/>
        <end position="125"/>
    </location>
</feature>
<feature type="transmembrane region" description="Helical" evidence="8">
    <location>
        <begin position="78"/>
        <end position="96"/>
    </location>
</feature>
<dbReference type="GO" id="GO:0022857">
    <property type="term" value="F:transmembrane transporter activity"/>
    <property type="evidence" value="ECO:0007669"/>
    <property type="project" value="InterPro"/>
</dbReference>
<name>A0A3P3QEN8_9GAMM</name>
<feature type="domain" description="Major facilitator superfamily (MFS) profile" evidence="9">
    <location>
        <begin position="12"/>
        <end position="395"/>
    </location>
</feature>
<protein>
    <submittedName>
        <fullName evidence="10">MFS transporter</fullName>
    </submittedName>
</protein>
<feature type="transmembrane region" description="Helical" evidence="8">
    <location>
        <begin position="214"/>
        <end position="233"/>
    </location>
</feature>
<keyword evidence="11" id="KW-1185">Reference proteome</keyword>
<evidence type="ECO:0000256" key="7">
    <source>
        <dbReference type="ARBA" id="ARBA00023136"/>
    </source>
</evidence>
<evidence type="ECO:0000256" key="1">
    <source>
        <dbReference type="ARBA" id="ARBA00004651"/>
    </source>
</evidence>
<dbReference type="RefSeq" id="WP_046520650.1">
    <property type="nucleotide sequence ID" value="NZ_LAVS01000086.1"/>
</dbReference>
<dbReference type="PROSITE" id="PS50850">
    <property type="entry name" value="MFS"/>
    <property type="match status" value="1"/>
</dbReference>
<feature type="transmembrane region" description="Helical" evidence="8">
    <location>
        <begin position="338"/>
        <end position="357"/>
    </location>
</feature>
<feature type="transmembrane region" description="Helical" evidence="8">
    <location>
        <begin position="50"/>
        <end position="69"/>
    </location>
</feature>
<keyword evidence="6 8" id="KW-1133">Transmembrane helix</keyword>
<dbReference type="AlphaFoldDB" id="A0A3P3QEN8"/>
<keyword evidence="3" id="KW-0813">Transport</keyword>
<evidence type="ECO:0000256" key="3">
    <source>
        <dbReference type="ARBA" id="ARBA00022448"/>
    </source>
</evidence>
<comment type="subcellular location">
    <subcellularLocation>
        <location evidence="1">Cell membrane</location>
        <topology evidence="1">Multi-pass membrane protein</topology>
    </subcellularLocation>
</comment>
<dbReference type="InterPro" id="IPR036259">
    <property type="entry name" value="MFS_trans_sf"/>
</dbReference>
<dbReference type="EMBL" id="RRCF01000004">
    <property type="protein sequence ID" value="RRJ19672.1"/>
    <property type="molecule type" value="Genomic_DNA"/>
</dbReference>
<feature type="transmembrane region" description="Helical" evidence="8">
    <location>
        <begin position="7"/>
        <end position="30"/>
    </location>
</feature>
<keyword evidence="4" id="KW-1003">Cell membrane</keyword>
<feature type="transmembrane region" description="Helical" evidence="8">
    <location>
        <begin position="304"/>
        <end position="326"/>
    </location>
</feature>
<keyword evidence="7 8" id="KW-0472">Membrane</keyword>
<dbReference type="CDD" id="cd17324">
    <property type="entry name" value="MFS_NepI_like"/>
    <property type="match status" value="1"/>
</dbReference>
<feature type="transmembrane region" description="Helical" evidence="8">
    <location>
        <begin position="132"/>
        <end position="154"/>
    </location>
</feature>
<dbReference type="PANTHER" id="PTHR43271">
    <property type="entry name" value="BLL2771 PROTEIN"/>
    <property type="match status" value="1"/>
</dbReference>
<evidence type="ECO:0000256" key="2">
    <source>
        <dbReference type="ARBA" id="ARBA00008335"/>
    </source>
</evidence>
<dbReference type="OrthoDB" id="63984at2"/>
<gene>
    <name evidence="10" type="ORF">EIK76_14630</name>
</gene>
<dbReference type="PANTHER" id="PTHR43271:SF1">
    <property type="entry name" value="INNER MEMBRANE TRANSPORT PROTEIN YNFM"/>
    <property type="match status" value="1"/>
</dbReference>
<keyword evidence="5 8" id="KW-0812">Transmembrane</keyword>
<dbReference type="SUPFAM" id="SSF103473">
    <property type="entry name" value="MFS general substrate transporter"/>
    <property type="match status" value="1"/>
</dbReference>
<reference evidence="10 11" key="1">
    <citation type="submission" date="2018-11" db="EMBL/GenBank/DDBJ databases">
        <title>Draft genome analysis of Rheinheimera mesophila isolated from an industrial waste site.</title>
        <authorList>
            <person name="Yu Q."/>
            <person name="Qi Y."/>
            <person name="Zhang H."/>
            <person name="Lu Y."/>
            <person name="Pu J."/>
        </authorList>
    </citation>
    <scope>NUCLEOTIDE SEQUENCE [LARGE SCALE GENOMIC DNA]</scope>
    <source>
        <strain evidence="10 11">IITR13</strain>
    </source>
</reference>
<evidence type="ECO:0000256" key="6">
    <source>
        <dbReference type="ARBA" id="ARBA00022989"/>
    </source>
</evidence>
<dbReference type="InterPro" id="IPR020846">
    <property type="entry name" value="MFS_dom"/>
</dbReference>